<dbReference type="SMART" id="SM00436">
    <property type="entry name" value="TOP1Bc"/>
    <property type="match status" value="1"/>
</dbReference>
<reference evidence="13 14" key="1">
    <citation type="submission" date="2019-03" db="EMBL/GenBank/DDBJ databases">
        <title>Metabolic potential of uncultured bacteria and archaea associated with petroleum seepage in deep-sea sediments.</title>
        <authorList>
            <person name="Dong X."/>
            <person name="Hubert C."/>
        </authorList>
    </citation>
    <scope>NUCLEOTIDE SEQUENCE [LARGE SCALE GENOMIC DNA]</scope>
    <source>
        <strain evidence="13">E44_bin7</strain>
    </source>
</reference>
<evidence type="ECO:0000256" key="9">
    <source>
        <dbReference type="ARBA" id="ARBA00023235"/>
    </source>
</evidence>
<dbReference type="InterPro" id="IPR013498">
    <property type="entry name" value="Topo_IA_Znf"/>
</dbReference>
<evidence type="ECO:0000259" key="12">
    <source>
        <dbReference type="PROSITE" id="PS52039"/>
    </source>
</evidence>
<dbReference type="InterPro" id="IPR003601">
    <property type="entry name" value="Topo_IA_2"/>
</dbReference>
<feature type="site" description="Interaction with DNA" evidence="10">
    <location>
        <position position="33"/>
    </location>
</feature>
<evidence type="ECO:0000313" key="14">
    <source>
        <dbReference type="Proteomes" id="UP000316360"/>
    </source>
</evidence>
<dbReference type="EMBL" id="SOKJ01000294">
    <property type="protein sequence ID" value="TET09365.1"/>
    <property type="molecule type" value="Genomic_DNA"/>
</dbReference>
<evidence type="ECO:0000256" key="6">
    <source>
        <dbReference type="ARBA" id="ARBA00022842"/>
    </source>
</evidence>
<comment type="similarity">
    <text evidence="2 10">Belongs to the type IA topoisomerase family.</text>
</comment>
<feature type="site" description="Interaction with DNA" evidence="10">
    <location>
        <position position="146"/>
    </location>
</feature>
<keyword evidence="5" id="KW-0862">Zinc</keyword>
<evidence type="ECO:0000313" key="13">
    <source>
        <dbReference type="EMBL" id="TET09365.1"/>
    </source>
</evidence>
<evidence type="ECO:0000256" key="2">
    <source>
        <dbReference type="ARBA" id="ARBA00009446"/>
    </source>
</evidence>
<keyword evidence="8 10" id="KW-0238">DNA-binding</keyword>
<dbReference type="HAMAP" id="MF_00952">
    <property type="entry name" value="Topoisom_1_prok"/>
    <property type="match status" value="1"/>
</dbReference>
<keyword evidence="7 10" id="KW-0799">Topoisomerase</keyword>
<dbReference type="Gene3D" id="3.40.50.140">
    <property type="match status" value="1"/>
</dbReference>
<dbReference type="CDD" id="cd03363">
    <property type="entry name" value="TOPRIM_TopoIA_TopoI"/>
    <property type="match status" value="1"/>
</dbReference>
<dbReference type="InterPro" id="IPR006171">
    <property type="entry name" value="TOPRIM_dom"/>
</dbReference>
<dbReference type="Gene3D" id="2.70.20.10">
    <property type="entry name" value="Topoisomerase I, domain 3"/>
    <property type="match status" value="1"/>
</dbReference>
<dbReference type="PROSITE" id="PS50880">
    <property type="entry name" value="TOPRIM"/>
    <property type="match status" value="1"/>
</dbReference>
<dbReference type="InterPro" id="IPR034149">
    <property type="entry name" value="TOPRIM_TopoI"/>
</dbReference>
<dbReference type="InterPro" id="IPR013825">
    <property type="entry name" value="Topo_IA_cen_sub2"/>
</dbReference>
<dbReference type="InterPro" id="IPR023406">
    <property type="entry name" value="Topo_IA_AS"/>
</dbReference>
<keyword evidence="6" id="KW-0460">Magnesium</keyword>
<dbReference type="AlphaFoldDB" id="A0A523RU83"/>
<dbReference type="InterPro" id="IPR003602">
    <property type="entry name" value="Topo_IA_DNA-bd_dom"/>
</dbReference>
<feature type="active site" description="O-(5'-phospho-DNA)-tyrosine intermediate" evidence="10">
    <location>
        <position position="298"/>
    </location>
</feature>
<dbReference type="GO" id="GO:0003917">
    <property type="term" value="F:DNA topoisomerase type I (single strand cut, ATP-independent) activity"/>
    <property type="evidence" value="ECO:0007669"/>
    <property type="project" value="UniProtKB-UniRule"/>
</dbReference>
<proteinExistence type="inferred from homology"/>
<comment type="function">
    <text evidence="10">Releases the supercoiling and torsional tension of DNA, which is introduced during the DNA replication and transcription, by transiently cleaving and rejoining one strand of the DNA duplex. Introduces a single-strand break via transesterification at a target site in duplex DNA. The scissile phosphodiester is attacked by the catalytic tyrosine of the enzyme, resulting in the formation of a DNA-(5'-phosphotyrosyl)-enzyme intermediate and the expulsion of a 3'-OH DNA strand. The free DNA strand then undergoes passage around the unbroken strand, thus removing DNA supercoils. Finally, in the religation step, the DNA 3'-OH attacks the covalent intermediate to expel the active-site tyrosine and restore the DNA phosphodiester backbone.</text>
</comment>
<evidence type="ECO:0000256" key="7">
    <source>
        <dbReference type="ARBA" id="ARBA00023029"/>
    </source>
</evidence>
<dbReference type="PROSITE" id="PS00396">
    <property type="entry name" value="TOPO_IA_1"/>
    <property type="match status" value="1"/>
</dbReference>
<dbReference type="GO" id="GO:0005694">
    <property type="term" value="C:chromosome"/>
    <property type="evidence" value="ECO:0007669"/>
    <property type="project" value="InterPro"/>
</dbReference>
<feature type="site" description="Interaction with DNA" evidence="10">
    <location>
        <position position="137"/>
    </location>
</feature>
<dbReference type="Gene3D" id="3.30.65.10">
    <property type="entry name" value="Bacterial Topoisomerase I, domain 1"/>
    <property type="match status" value="2"/>
</dbReference>
<dbReference type="SMART" id="SM00437">
    <property type="entry name" value="TOP1Ac"/>
    <property type="match status" value="1"/>
</dbReference>
<dbReference type="Pfam" id="PF01396">
    <property type="entry name" value="Zn_ribbon_Top1"/>
    <property type="match status" value="2"/>
</dbReference>
<comment type="catalytic activity">
    <reaction evidence="1 10">
        <text>ATP-independent breakage of single-stranded DNA, followed by passage and rejoining.</text>
        <dbReference type="EC" id="5.6.2.1"/>
    </reaction>
</comment>
<dbReference type="PANTHER" id="PTHR42785:SF1">
    <property type="entry name" value="DNA TOPOISOMERASE"/>
    <property type="match status" value="1"/>
</dbReference>
<dbReference type="GO" id="GO:0003677">
    <property type="term" value="F:DNA binding"/>
    <property type="evidence" value="ECO:0007669"/>
    <property type="project" value="UniProtKB-KW"/>
</dbReference>
<feature type="site" description="Interaction with DNA" evidence="10">
    <location>
        <position position="138"/>
    </location>
</feature>
<feature type="domain" description="Toprim" evidence="11">
    <location>
        <begin position="3"/>
        <end position="113"/>
    </location>
</feature>
<keyword evidence="3" id="KW-0479">Metal-binding</keyword>
<evidence type="ECO:0000256" key="10">
    <source>
        <dbReference type="HAMAP-Rule" id="MF_00952"/>
    </source>
</evidence>
<comment type="caution">
    <text evidence="13">The sequence shown here is derived from an EMBL/GenBank/DDBJ whole genome shotgun (WGS) entry which is preliminary data.</text>
</comment>
<evidence type="ECO:0000256" key="5">
    <source>
        <dbReference type="ARBA" id="ARBA00022833"/>
    </source>
</evidence>
<dbReference type="InterPro" id="IPR023405">
    <property type="entry name" value="Topo_IA_core_domain"/>
</dbReference>
<dbReference type="InterPro" id="IPR000380">
    <property type="entry name" value="Topo_IA"/>
</dbReference>
<dbReference type="PROSITE" id="PS52039">
    <property type="entry name" value="TOPO_IA_2"/>
    <property type="match status" value="1"/>
</dbReference>
<dbReference type="Pfam" id="PF01751">
    <property type="entry name" value="Toprim"/>
    <property type="match status" value="1"/>
</dbReference>
<dbReference type="Pfam" id="PF01131">
    <property type="entry name" value="Topoisom_bac"/>
    <property type="match status" value="1"/>
</dbReference>
<dbReference type="GO" id="GO:0006265">
    <property type="term" value="P:DNA topological change"/>
    <property type="evidence" value="ECO:0007669"/>
    <property type="project" value="UniProtKB-UniRule"/>
</dbReference>
<dbReference type="SUPFAM" id="SSF57783">
    <property type="entry name" value="Zinc beta-ribbon"/>
    <property type="match status" value="1"/>
</dbReference>
<dbReference type="GO" id="GO:0008270">
    <property type="term" value="F:zinc ion binding"/>
    <property type="evidence" value="ECO:0007669"/>
    <property type="project" value="UniProtKB-KW"/>
</dbReference>
<protein>
    <recommendedName>
        <fullName evidence="10">DNA topoisomerase 1</fullName>
        <ecNumber evidence="10">5.6.2.1</ecNumber>
    </recommendedName>
    <alternativeName>
        <fullName evidence="10">DNA topoisomerase I</fullName>
    </alternativeName>
</protein>
<organism evidence="13 14">
    <name type="scientific">Aerophobetes bacterium</name>
    <dbReference type="NCBI Taxonomy" id="2030807"/>
    <lineage>
        <taxon>Bacteria</taxon>
        <taxon>Candidatus Aerophobota</taxon>
    </lineage>
</organism>
<sequence>MAKNLVVVESPAKAKTINKFLGKDFQVESCYGHIKDLPKKKMGIDVENEFKPSYQIIPAKRKIIKKLRDLSKTAEKVYLATDLDREGEAIAWHLSQELDNSKEGRIVFNQITREAIREAIKNPAEINLNKVNAQQGRRVLDRLVGYKISPLLWEKVKRGLSAGRVQSVAVRLVCEREKEIEKFVQKEYWTIVGKFTPLAKRSLLEAKLSQVENKRVKILSEKKAKQLAEKIKEKEYKVIKVTAEKKKISPFPPFITSTLQQAAGYYLKLSPSQTMRIAQDLYEGEEIGNEGRVGLITYMRTDSVRVAREAQLEARKYLEKELGKEFLPLRIPRYKNKKSSQDAHEAIRPTKVWRTPEKMKPYLSPRHLKVYELIWRRFLASQIEKAILNKVTVDIRGGKYLFRAEGKKIKFPGFMIVSKERYEKEKSLPPVKEEEKLKLKELTSKQHFTEVPSRYTEASLVKVLEEKGIGRPSTYAPTISTIKRRGYVSWRKGKLIPTLLAKVVNELLVKNFSTILDTSFTAQMEEDLDTVEEGEKKWTVLVDGFYKYFSKDLSKAKKKMKNIKKEGLQIVPTNCERCGAKMILKFGRYGEFLACSNYPDCKNTKALVNKTGIKCSFPDCEGEIIERTSKKGAIFYGCSKFPQCKFVSRETPIKESCPHCRNPYLFRDKNGFKCPECGSKIKDYKIEELKLGKIPYKVIKKRINAARVAG</sequence>
<feature type="site" description="Interaction with DNA" evidence="10">
    <location>
        <position position="300"/>
    </location>
</feature>
<keyword evidence="9 10" id="KW-0413">Isomerase</keyword>
<dbReference type="Gene3D" id="1.10.460.10">
    <property type="entry name" value="Topoisomerase I, domain 2"/>
    <property type="match status" value="1"/>
</dbReference>
<dbReference type="Gene3D" id="1.10.290.10">
    <property type="entry name" value="Topoisomerase I, domain 4"/>
    <property type="match status" value="1"/>
</dbReference>
<dbReference type="SMART" id="SM00493">
    <property type="entry name" value="TOPRIM"/>
    <property type="match status" value="1"/>
</dbReference>
<accession>A0A523RU83</accession>
<dbReference type="InterPro" id="IPR028612">
    <property type="entry name" value="Topoisom_1_IA"/>
</dbReference>
<feature type="site" description="Interaction with DNA" evidence="10">
    <location>
        <position position="141"/>
    </location>
</feature>
<dbReference type="SUPFAM" id="SSF56712">
    <property type="entry name" value="Prokaryotic type I DNA topoisomerase"/>
    <property type="match status" value="1"/>
</dbReference>
<dbReference type="NCBIfam" id="TIGR01051">
    <property type="entry name" value="topA_bact"/>
    <property type="match status" value="1"/>
</dbReference>
<comment type="subunit">
    <text evidence="10">Monomer.</text>
</comment>
<evidence type="ECO:0000256" key="1">
    <source>
        <dbReference type="ARBA" id="ARBA00000213"/>
    </source>
</evidence>
<dbReference type="PRINTS" id="PR00417">
    <property type="entry name" value="PRTPISMRASEI"/>
</dbReference>
<evidence type="ECO:0000256" key="4">
    <source>
        <dbReference type="ARBA" id="ARBA00022771"/>
    </source>
</evidence>
<feature type="domain" description="Topo IA-type catalytic" evidence="12">
    <location>
        <begin position="127"/>
        <end position="553"/>
    </location>
</feature>
<name>A0A523RU83_UNCAE</name>
<dbReference type="CDD" id="cd00186">
    <property type="entry name" value="TOP1Ac"/>
    <property type="match status" value="1"/>
</dbReference>
<dbReference type="InterPro" id="IPR013824">
    <property type="entry name" value="Topo_IA_cen_sub1"/>
</dbReference>
<dbReference type="Proteomes" id="UP000316360">
    <property type="component" value="Unassembled WGS sequence"/>
</dbReference>
<gene>
    <name evidence="10 13" type="primary">topA</name>
    <name evidence="13" type="ORF">E3J84_05180</name>
</gene>
<feature type="region of interest" description="Interaction with DNA" evidence="10">
    <location>
        <begin position="161"/>
        <end position="166"/>
    </location>
</feature>
<keyword evidence="4" id="KW-0863">Zinc-finger</keyword>
<dbReference type="PANTHER" id="PTHR42785">
    <property type="entry name" value="DNA TOPOISOMERASE, TYPE IA, CORE"/>
    <property type="match status" value="1"/>
</dbReference>
<evidence type="ECO:0000256" key="8">
    <source>
        <dbReference type="ARBA" id="ARBA00023125"/>
    </source>
</evidence>
<evidence type="ECO:0000256" key="3">
    <source>
        <dbReference type="ARBA" id="ARBA00022723"/>
    </source>
</evidence>
<dbReference type="InterPro" id="IPR013826">
    <property type="entry name" value="Topo_IA_cen_sub3"/>
</dbReference>
<dbReference type="EC" id="5.6.2.1" evidence="10"/>
<dbReference type="InterPro" id="IPR013497">
    <property type="entry name" value="Topo_IA_cen"/>
</dbReference>
<dbReference type="InterPro" id="IPR005733">
    <property type="entry name" value="TopoI_bac-type"/>
</dbReference>
<evidence type="ECO:0000259" key="11">
    <source>
        <dbReference type="PROSITE" id="PS50880"/>
    </source>
</evidence>
<feature type="site" description="Interaction with DNA" evidence="10">
    <location>
        <position position="153"/>
    </location>
</feature>
<feature type="site" description="Interaction with DNA" evidence="10">
    <location>
        <position position="485"/>
    </location>
</feature>